<evidence type="ECO:0000259" key="2">
    <source>
        <dbReference type="PROSITE" id="PS50110"/>
    </source>
</evidence>
<dbReference type="InterPro" id="IPR011006">
    <property type="entry name" value="CheY-like_superfamily"/>
</dbReference>
<evidence type="ECO:0000313" key="3">
    <source>
        <dbReference type="EMBL" id="MBB3210169.1"/>
    </source>
</evidence>
<dbReference type="SUPFAM" id="SSF52172">
    <property type="entry name" value="CheY-like"/>
    <property type="match status" value="1"/>
</dbReference>
<dbReference type="InterPro" id="IPR052893">
    <property type="entry name" value="TCS_response_regulator"/>
</dbReference>
<feature type="domain" description="Response regulatory" evidence="2">
    <location>
        <begin position="8"/>
        <end position="136"/>
    </location>
</feature>
<dbReference type="SMART" id="SM00448">
    <property type="entry name" value="REC"/>
    <property type="match status" value="1"/>
</dbReference>
<protein>
    <submittedName>
        <fullName evidence="3">CheY-like chemotaxis protein</fullName>
    </submittedName>
</protein>
<gene>
    <name evidence="3" type="ORF">FHS27_006015</name>
</gene>
<dbReference type="PANTHER" id="PTHR44520">
    <property type="entry name" value="RESPONSE REGULATOR RCP1-RELATED"/>
    <property type="match status" value="1"/>
</dbReference>
<organism evidence="3 4">
    <name type="scientific">Aporhodopirellula rubra</name>
    <dbReference type="NCBI Taxonomy" id="980271"/>
    <lineage>
        <taxon>Bacteria</taxon>
        <taxon>Pseudomonadati</taxon>
        <taxon>Planctomycetota</taxon>
        <taxon>Planctomycetia</taxon>
        <taxon>Pirellulales</taxon>
        <taxon>Pirellulaceae</taxon>
        <taxon>Aporhodopirellula</taxon>
    </lineage>
</organism>
<dbReference type="Gene3D" id="3.40.50.2300">
    <property type="match status" value="1"/>
</dbReference>
<dbReference type="PANTHER" id="PTHR44520:SF1">
    <property type="entry name" value="TWO-COMPONENT SYSTEM REGULATORY PROTEIN"/>
    <property type="match status" value="1"/>
</dbReference>
<dbReference type="RefSeq" id="WP_184309323.1">
    <property type="nucleotide sequence ID" value="NZ_JACHXU010000033.1"/>
</dbReference>
<dbReference type="InterPro" id="IPR001789">
    <property type="entry name" value="Sig_transdc_resp-reg_receiver"/>
</dbReference>
<sequence>MSNQRETPILIVEDLVADARLIARSMKKAKIANPIVVVTDGEQAIEYLEGTGIYTDRKQHPLPVLVLLDLKLPKRDGFDVLKWVRQQDGLKRLPIVVLTSSARSPDVNRAYDLGANSYLVKPVEGESLVEMFRQLDVYWMVMNQLPELDTDI</sequence>
<feature type="modified residue" description="4-aspartylphosphate" evidence="1">
    <location>
        <position position="69"/>
    </location>
</feature>
<comment type="caution">
    <text evidence="3">The sequence shown here is derived from an EMBL/GenBank/DDBJ whole genome shotgun (WGS) entry which is preliminary data.</text>
</comment>
<dbReference type="PROSITE" id="PS50110">
    <property type="entry name" value="RESPONSE_REGULATORY"/>
    <property type="match status" value="1"/>
</dbReference>
<name>A0A7W5E5L6_9BACT</name>
<reference evidence="3 4" key="1">
    <citation type="submission" date="2020-08" db="EMBL/GenBank/DDBJ databases">
        <title>Genomic Encyclopedia of Type Strains, Phase III (KMG-III): the genomes of soil and plant-associated and newly described type strains.</title>
        <authorList>
            <person name="Whitman W."/>
        </authorList>
    </citation>
    <scope>NUCLEOTIDE SEQUENCE [LARGE SCALE GENOMIC DNA]</scope>
    <source>
        <strain evidence="3 4">CECT 8075</strain>
    </source>
</reference>
<evidence type="ECO:0000313" key="4">
    <source>
        <dbReference type="Proteomes" id="UP000536179"/>
    </source>
</evidence>
<keyword evidence="4" id="KW-1185">Reference proteome</keyword>
<dbReference type="GO" id="GO:0000160">
    <property type="term" value="P:phosphorelay signal transduction system"/>
    <property type="evidence" value="ECO:0007669"/>
    <property type="project" value="InterPro"/>
</dbReference>
<evidence type="ECO:0000256" key="1">
    <source>
        <dbReference type="PROSITE-ProRule" id="PRU00169"/>
    </source>
</evidence>
<proteinExistence type="predicted"/>
<dbReference type="Proteomes" id="UP000536179">
    <property type="component" value="Unassembled WGS sequence"/>
</dbReference>
<keyword evidence="1" id="KW-0597">Phosphoprotein</keyword>
<dbReference type="CDD" id="cd17557">
    <property type="entry name" value="REC_Rcp-like"/>
    <property type="match status" value="1"/>
</dbReference>
<dbReference type="EMBL" id="JACHXU010000033">
    <property type="protein sequence ID" value="MBB3210169.1"/>
    <property type="molecule type" value="Genomic_DNA"/>
</dbReference>
<accession>A0A7W5E5L6</accession>
<dbReference type="AlphaFoldDB" id="A0A7W5E5L6"/>
<dbReference type="Pfam" id="PF00072">
    <property type="entry name" value="Response_reg"/>
    <property type="match status" value="1"/>
</dbReference>